<reference evidence="1 2" key="1">
    <citation type="submission" date="2024-09" db="EMBL/GenBank/DDBJ databases">
        <title>Chromosome-scale assembly of Riccia sorocarpa.</title>
        <authorList>
            <person name="Paukszto L."/>
        </authorList>
    </citation>
    <scope>NUCLEOTIDE SEQUENCE [LARGE SCALE GENOMIC DNA]</scope>
    <source>
        <strain evidence="1">LP-2024</strain>
        <tissue evidence="1">Aerial parts of the thallus</tissue>
    </source>
</reference>
<organism evidence="1 2">
    <name type="scientific">Riccia sorocarpa</name>
    <dbReference type="NCBI Taxonomy" id="122646"/>
    <lineage>
        <taxon>Eukaryota</taxon>
        <taxon>Viridiplantae</taxon>
        <taxon>Streptophyta</taxon>
        <taxon>Embryophyta</taxon>
        <taxon>Marchantiophyta</taxon>
        <taxon>Marchantiopsida</taxon>
        <taxon>Marchantiidae</taxon>
        <taxon>Marchantiales</taxon>
        <taxon>Ricciaceae</taxon>
        <taxon>Riccia</taxon>
    </lineage>
</organism>
<sequence length="99" mass="11624">MNHLLDAASGRRSQNLNLRSVVKQGLQGPTQTINDLEDELNAKFRVQNAEARDKKYLTLETEESRVEFYPVRFWRERFASKDKRKNDIVTLAVQSQFMH</sequence>
<evidence type="ECO:0000313" key="2">
    <source>
        <dbReference type="Proteomes" id="UP001633002"/>
    </source>
</evidence>
<gene>
    <name evidence="1" type="ORF">R1sor_003416</name>
</gene>
<accession>A0ABD3H4D5</accession>
<proteinExistence type="predicted"/>
<keyword evidence="2" id="KW-1185">Reference proteome</keyword>
<protein>
    <submittedName>
        <fullName evidence="1">Uncharacterized protein</fullName>
    </submittedName>
</protein>
<evidence type="ECO:0000313" key="1">
    <source>
        <dbReference type="EMBL" id="KAL3685394.1"/>
    </source>
</evidence>
<dbReference type="AlphaFoldDB" id="A0ABD3H4D5"/>
<comment type="caution">
    <text evidence="1">The sequence shown here is derived from an EMBL/GenBank/DDBJ whole genome shotgun (WGS) entry which is preliminary data.</text>
</comment>
<dbReference type="Proteomes" id="UP001633002">
    <property type="component" value="Unassembled WGS sequence"/>
</dbReference>
<name>A0ABD3H4D5_9MARC</name>
<dbReference type="EMBL" id="JBJQOH010000006">
    <property type="protein sequence ID" value="KAL3685394.1"/>
    <property type="molecule type" value="Genomic_DNA"/>
</dbReference>